<evidence type="ECO:0000256" key="4">
    <source>
        <dbReference type="SAM" id="SignalP"/>
    </source>
</evidence>
<keyword evidence="2 3" id="KW-0040">ANK repeat</keyword>
<dbReference type="PROSITE" id="PS50297">
    <property type="entry name" value="ANK_REP_REGION"/>
    <property type="match status" value="4"/>
</dbReference>
<dbReference type="Ensembl" id="ENSMMOT00000010683.1">
    <property type="protein sequence ID" value="ENSMMOP00000010500.1"/>
    <property type="gene ID" value="ENSMMOG00000008092.1"/>
</dbReference>
<dbReference type="InterPro" id="IPR036770">
    <property type="entry name" value="Ankyrin_rpt-contain_sf"/>
</dbReference>
<accession>A0A3Q4AZT0</accession>
<reference evidence="5" key="2">
    <citation type="submission" date="2025-09" db="UniProtKB">
        <authorList>
            <consortium name="Ensembl"/>
        </authorList>
    </citation>
    <scope>IDENTIFICATION</scope>
</reference>
<keyword evidence="1" id="KW-0677">Repeat</keyword>
<keyword evidence="6" id="KW-1185">Reference proteome</keyword>
<dbReference type="Proteomes" id="UP000261620">
    <property type="component" value="Unplaced"/>
</dbReference>
<dbReference type="PROSITE" id="PS50088">
    <property type="entry name" value="ANK_REPEAT"/>
    <property type="match status" value="4"/>
</dbReference>
<dbReference type="PRINTS" id="PR01415">
    <property type="entry name" value="ANKYRIN"/>
</dbReference>
<feature type="repeat" description="ANK" evidence="3">
    <location>
        <begin position="158"/>
        <end position="181"/>
    </location>
</feature>
<dbReference type="Gene3D" id="1.25.40.20">
    <property type="entry name" value="Ankyrin repeat-containing domain"/>
    <property type="match status" value="1"/>
</dbReference>
<dbReference type="SMART" id="SM00248">
    <property type="entry name" value="ANK"/>
    <property type="match status" value="5"/>
</dbReference>
<protein>
    <submittedName>
        <fullName evidence="5">Uncharacterized protein</fullName>
    </submittedName>
</protein>
<feature type="chain" id="PRO_5018625010" evidence="4">
    <location>
        <begin position="26"/>
        <end position="308"/>
    </location>
</feature>
<dbReference type="PANTHER" id="PTHR24198">
    <property type="entry name" value="ANKYRIN REPEAT AND PROTEIN KINASE DOMAIN-CONTAINING PROTEIN"/>
    <property type="match status" value="1"/>
</dbReference>
<proteinExistence type="predicted"/>
<sequence length="308" mass="32888">MWPGQLTYSPSLCLLSLFCSSPLQSDSNASYLRAARAGNLEKVLDYLKSGVEINICNQNGLNALHLASKEGHVEVVAELLKLEAAVDAATKKGNTALHIASLAGQAEVVKELVNNGANVNAQSQNGFTPLYMAAQENHLEVVRFLLENSASQSIATEDGFTPLAVALQQGHDQVVSLLLENDTKGKVRLPALHIAARKDDTKAAALLLQNDHNADVESKVSGAEDADSLCGTSCISLLFIGFSIIFDNSLIINVSSSLFLAAFSVHIRHIRPHPNLLCLSVHLSTCPSACVFVSLPLSFSFFPSLSPL</sequence>
<evidence type="ECO:0000256" key="1">
    <source>
        <dbReference type="ARBA" id="ARBA00022737"/>
    </source>
</evidence>
<dbReference type="InterPro" id="IPR002110">
    <property type="entry name" value="Ankyrin_rpt"/>
</dbReference>
<dbReference type="FunFam" id="1.25.40.20:FF:000915">
    <property type="entry name" value="Uncharacterized protein"/>
    <property type="match status" value="1"/>
</dbReference>
<dbReference type="AlphaFoldDB" id="A0A3Q4AZT0"/>
<feature type="signal peptide" evidence="4">
    <location>
        <begin position="1"/>
        <end position="25"/>
    </location>
</feature>
<evidence type="ECO:0000256" key="3">
    <source>
        <dbReference type="PROSITE-ProRule" id="PRU00023"/>
    </source>
</evidence>
<feature type="repeat" description="ANK" evidence="3">
    <location>
        <begin position="125"/>
        <end position="157"/>
    </location>
</feature>
<dbReference type="PANTHER" id="PTHR24198:SF185">
    <property type="entry name" value="ANKYRIN-3"/>
    <property type="match status" value="1"/>
</dbReference>
<dbReference type="SUPFAM" id="SSF48403">
    <property type="entry name" value="Ankyrin repeat"/>
    <property type="match status" value="1"/>
</dbReference>
<reference evidence="5" key="1">
    <citation type="submission" date="2025-08" db="UniProtKB">
        <authorList>
            <consortium name="Ensembl"/>
        </authorList>
    </citation>
    <scope>IDENTIFICATION</scope>
</reference>
<dbReference type="Pfam" id="PF12796">
    <property type="entry name" value="Ank_2"/>
    <property type="match status" value="2"/>
</dbReference>
<evidence type="ECO:0000313" key="5">
    <source>
        <dbReference type="Ensembl" id="ENSMMOP00000010500.1"/>
    </source>
</evidence>
<dbReference type="GO" id="GO:0005737">
    <property type="term" value="C:cytoplasm"/>
    <property type="evidence" value="ECO:0007669"/>
    <property type="project" value="TreeGrafter"/>
</dbReference>
<dbReference type="Pfam" id="PF00023">
    <property type="entry name" value="Ank"/>
    <property type="match status" value="1"/>
</dbReference>
<feature type="repeat" description="ANK" evidence="3">
    <location>
        <begin position="92"/>
        <end position="124"/>
    </location>
</feature>
<feature type="repeat" description="ANK" evidence="3">
    <location>
        <begin position="59"/>
        <end position="91"/>
    </location>
</feature>
<evidence type="ECO:0000256" key="2">
    <source>
        <dbReference type="ARBA" id="ARBA00023043"/>
    </source>
</evidence>
<name>A0A3Q4AZT0_MOLML</name>
<evidence type="ECO:0000313" key="6">
    <source>
        <dbReference type="Proteomes" id="UP000261620"/>
    </source>
</evidence>
<keyword evidence="4" id="KW-0732">Signal</keyword>
<organism evidence="5 6">
    <name type="scientific">Mola mola</name>
    <name type="common">Ocean sunfish</name>
    <name type="synonym">Tetraodon mola</name>
    <dbReference type="NCBI Taxonomy" id="94237"/>
    <lineage>
        <taxon>Eukaryota</taxon>
        <taxon>Metazoa</taxon>
        <taxon>Chordata</taxon>
        <taxon>Craniata</taxon>
        <taxon>Vertebrata</taxon>
        <taxon>Euteleostomi</taxon>
        <taxon>Actinopterygii</taxon>
        <taxon>Neopterygii</taxon>
        <taxon>Teleostei</taxon>
        <taxon>Neoteleostei</taxon>
        <taxon>Acanthomorphata</taxon>
        <taxon>Eupercaria</taxon>
        <taxon>Tetraodontiformes</taxon>
        <taxon>Molidae</taxon>
        <taxon>Mola</taxon>
    </lineage>
</organism>